<protein>
    <submittedName>
        <fullName evidence="1">Uncharacterized protein</fullName>
    </submittedName>
</protein>
<keyword evidence="2" id="KW-1185">Reference proteome</keyword>
<sequence>MLLNWADFTLAFAKSLTYVPFAFNGLLRLSFDSLTHSTVPTIPSLTRSTEALRLSPVSTGKNTFAFLFTTLERVFDTLNSSGSLVPNMPSQILKPRHLVDPYLSPPLEHSHCSSHVS</sequence>
<dbReference type="EMBL" id="MOOB01000001">
    <property type="protein sequence ID" value="OQE96440.1"/>
    <property type="molecule type" value="Genomic_DNA"/>
</dbReference>
<dbReference type="AlphaFoldDB" id="A0A1V6Z9V4"/>
<comment type="caution">
    <text evidence="1">The sequence shown here is derived from an EMBL/GenBank/DDBJ whole genome shotgun (WGS) entry which is preliminary data.</text>
</comment>
<accession>A0A1V6Z9V4</accession>
<gene>
    <name evidence="1" type="ORF">PENNAL_c0001G03861</name>
</gene>
<proteinExistence type="predicted"/>
<reference evidence="2" key="1">
    <citation type="journal article" date="2017" name="Nat. Microbiol.">
        <title>Global analysis of biosynthetic gene clusters reveals vast potential of secondary metabolite production in Penicillium species.</title>
        <authorList>
            <person name="Nielsen J.C."/>
            <person name="Grijseels S."/>
            <person name="Prigent S."/>
            <person name="Ji B."/>
            <person name="Dainat J."/>
            <person name="Nielsen K.F."/>
            <person name="Frisvad J.C."/>
            <person name="Workman M."/>
            <person name="Nielsen J."/>
        </authorList>
    </citation>
    <scope>NUCLEOTIDE SEQUENCE [LARGE SCALE GENOMIC DNA]</scope>
    <source>
        <strain evidence="2">IBT 13039</strain>
    </source>
</reference>
<evidence type="ECO:0000313" key="2">
    <source>
        <dbReference type="Proteomes" id="UP000191691"/>
    </source>
</evidence>
<organism evidence="1 2">
    <name type="scientific">Penicillium nalgiovense</name>
    <dbReference type="NCBI Taxonomy" id="60175"/>
    <lineage>
        <taxon>Eukaryota</taxon>
        <taxon>Fungi</taxon>
        <taxon>Dikarya</taxon>
        <taxon>Ascomycota</taxon>
        <taxon>Pezizomycotina</taxon>
        <taxon>Eurotiomycetes</taxon>
        <taxon>Eurotiomycetidae</taxon>
        <taxon>Eurotiales</taxon>
        <taxon>Aspergillaceae</taxon>
        <taxon>Penicillium</taxon>
    </lineage>
</organism>
<dbReference type="Proteomes" id="UP000191691">
    <property type="component" value="Unassembled WGS sequence"/>
</dbReference>
<evidence type="ECO:0000313" key="1">
    <source>
        <dbReference type="EMBL" id="OQE96440.1"/>
    </source>
</evidence>
<name>A0A1V6Z9V4_PENNA</name>